<name>A0ABW6XTU8_9ACTN</name>
<keyword evidence="3" id="KW-0645">Protease</keyword>
<protein>
    <recommendedName>
        <fullName evidence="3">Signal peptidase I</fullName>
        <ecNumber evidence="3">3.4.21.89</ecNumber>
    </recommendedName>
</protein>
<comment type="catalytic activity">
    <reaction evidence="3">
        <text>Cleavage of hydrophobic, N-terminal signal or leader sequences from secreted and periplasmic proteins.</text>
        <dbReference type="EC" id="3.4.21.89"/>
    </reaction>
</comment>
<dbReference type="InterPro" id="IPR019533">
    <property type="entry name" value="Peptidase_S26"/>
</dbReference>
<keyword evidence="3" id="KW-0812">Transmembrane</keyword>
<dbReference type="NCBIfam" id="TIGR02227">
    <property type="entry name" value="sigpep_I_bact"/>
    <property type="match status" value="1"/>
</dbReference>
<keyword evidence="6" id="KW-1185">Reference proteome</keyword>
<proteinExistence type="inferred from homology"/>
<dbReference type="Pfam" id="PF10502">
    <property type="entry name" value="Peptidase_S26"/>
    <property type="match status" value="1"/>
</dbReference>
<reference evidence="5 6" key="1">
    <citation type="submission" date="2024-10" db="EMBL/GenBank/DDBJ databases">
        <title>The Natural Products Discovery Center: Release of the First 8490 Sequenced Strains for Exploring Actinobacteria Biosynthetic Diversity.</title>
        <authorList>
            <person name="Kalkreuter E."/>
            <person name="Kautsar S.A."/>
            <person name="Yang D."/>
            <person name="Bader C.D."/>
            <person name="Teijaro C.N."/>
            <person name="Fluegel L."/>
            <person name="Davis C.M."/>
            <person name="Simpson J.R."/>
            <person name="Lauterbach L."/>
            <person name="Steele A.D."/>
            <person name="Gui C."/>
            <person name="Meng S."/>
            <person name="Li G."/>
            <person name="Viehrig K."/>
            <person name="Ye F."/>
            <person name="Su P."/>
            <person name="Kiefer A.F."/>
            <person name="Nichols A."/>
            <person name="Cepeda A.J."/>
            <person name="Yan W."/>
            <person name="Fan B."/>
            <person name="Jiang Y."/>
            <person name="Adhikari A."/>
            <person name="Zheng C.-J."/>
            <person name="Schuster L."/>
            <person name="Cowan T.M."/>
            <person name="Smanski M.J."/>
            <person name="Chevrette M.G."/>
            <person name="De Carvalho L.P.S."/>
            <person name="Shen B."/>
        </authorList>
    </citation>
    <scope>NUCLEOTIDE SEQUENCE [LARGE SCALE GENOMIC DNA]</scope>
    <source>
        <strain evidence="5 6">NPDC012605</strain>
    </source>
</reference>
<dbReference type="RefSeq" id="WP_388308489.1">
    <property type="nucleotide sequence ID" value="NZ_JBIBDZ010000006.1"/>
</dbReference>
<comment type="caution">
    <text evidence="3">Lacks conserved residue(s) required for the propagation of feature annotation.</text>
</comment>
<dbReference type="PANTHER" id="PTHR43390">
    <property type="entry name" value="SIGNAL PEPTIDASE I"/>
    <property type="match status" value="1"/>
</dbReference>
<dbReference type="EMBL" id="JBIBDZ010000006">
    <property type="protein sequence ID" value="MFF5920934.1"/>
    <property type="molecule type" value="Genomic_DNA"/>
</dbReference>
<accession>A0ABW6XTU8</accession>
<comment type="caution">
    <text evidence="5">The sequence shown here is derived from an EMBL/GenBank/DDBJ whole genome shotgun (WGS) entry which is preliminary data.</text>
</comment>
<dbReference type="Proteomes" id="UP001602370">
    <property type="component" value="Unassembled WGS sequence"/>
</dbReference>
<evidence type="ECO:0000256" key="3">
    <source>
        <dbReference type="RuleBase" id="RU362042"/>
    </source>
</evidence>
<evidence type="ECO:0000256" key="1">
    <source>
        <dbReference type="ARBA" id="ARBA00004401"/>
    </source>
</evidence>
<dbReference type="Gene3D" id="2.10.109.10">
    <property type="entry name" value="Umud Fragment, subunit A"/>
    <property type="match status" value="1"/>
</dbReference>
<dbReference type="SUPFAM" id="SSF51306">
    <property type="entry name" value="LexA/Signal peptidase"/>
    <property type="match status" value="1"/>
</dbReference>
<keyword evidence="3" id="KW-0472">Membrane</keyword>
<dbReference type="PRINTS" id="PR00727">
    <property type="entry name" value="LEADERPTASE"/>
</dbReference>
<comment type="similarity">
    <text evidence="2 3">Belongs to the peptidase S26 family.</text>
</comment>
<evidence type="ECO:0000256" key="2">
    <source>
        <dbReference type="ARBA" id="ARBA00009370"/>
    </source>
</evidence>
<gene>
    <name evidence="5" type="primary">lepB</name>
    <name evidence="5" type="ORF">ACFY8C_21710</name>
</gene>
<dbReference type="InterPro" id="IPR036286">
    <property type="entry name" value="LexA/Signal_pep-like_sf"/>
</dbReference>
<keyword evidence="3 5" id="KW-0378">Hydrolase</keyword>
<keyword evidence="3" id="KW-1133">Transmembrane helix</keyword>
<organism evidence="5 6">
    <name type="scientific">Streptomyces flavochromogenes</name>
    <dbReference type="NCBI Taxonomy" id="68199"/>
    <lineage>
        <taxon>Bacteria</taxon>
        <taxon>Bacillati</taxon>
        <taxon>Actinomycetota</taxon>
        <taxon>Actinomycetes</taxon>
        <taxon>Kitasatosporales</taxon>
        <taxon>Streptomycetaceae</taxon>
        <taxon>Streptomyces</taxon>
    </lineage>
</organism>
<dbReference type="EC" id="3.4.21.89" evidence="3"/>
<dbReference type="PANTHER" id="PTHR43390:SF1">
    <property type="entry name" value="CHLOROPLAST PROCESSING PEPTIDASE"/>
    <property type="match status" value="1"/>
</dbReference>
<dbReference type="GO" id="GO:0009003">
    <property type="term" value="F:signal peptidase activity"/>
    <property type="evidence" value="ECO:0007669"/>
    <property type="project" value="UniProtKB-EC"/>
</dbReference>
<evidence type="ECO:0000259" key="4">
    <source>
        <dbReference type="Pfam" id="PF10502"/>
    </source>
</evidence>
<feature type="domain" description="Peptidase S26" evidence="4">
    <location>
        <begin position="17"/>
        <end position="168"/>
    </location>
</feature>
<evidence type="ECO:0000313" key="6">
    <source>
        <dbReference type="Proteomes" id="UP001602370"/>
    </source>
</evidence>
<dbReference type="InterPro" id="IPR000223">
    <property type="entry name" value="Pept_S26A_signal_pept_1"/>
</dbReference>
<dbReference type="CDD" id="cd06530">
    <property type="entry name" value="S26_SPase_I"/>
    <property type="match status" value="1"/>
</dbReference>
<sequence>MTGRRRQRLVGRVLGAAGLTAAVGAIVLLGTGYTTATVAGDSMNPTYPQGDRVFFERIEAGEVERGDVVLHRAEDRSGIRLLLRRVIGMGGDHVRQGPGGPVTVNGVPLTEPYVKDGDPSGVPVAYDVVVPEGMLFLLGDHRANSLDSRFSLDEQSGGVAATAVEARALENRTGLLLLVLTALCGLLGTVGGLAIEIASRAARRESPYLHPPAPTGPGR</sequence>
<feature type="transmembrane region" description="Helical" evidence="3">
    <location>
        <begin position="175"/>
        <end position="195"/>
    </location>
</feature>
<evidence type="ECO:0000313" key="5">
    <source>
        <dbReference type="EMBL" id="MFF5920934.1"/>
    </source>
</evidence>
<feature type="transmembrane region" description="Helical" evidence="3">
    <location>
        <begin position="12"/>
        <end position="33"/>
    </location>
</feature>
<comment type="subcellular location">
    <subcellularLocation>
        <location evidence="1">Cell membrane</location>
        <topology evidence="1">Single-pass type II membrane protein</topology>
    </subcellularLocation>
    <subcellularLocation>
        <location evidence="3">Membrane</location>
        <topology evidence="3">Single-pass type II membrane protein</topology>
    </subcellularLocation>
</comment>